<dbReference type="GO" id="GO:0006355">
    <property type="term" value="P:regulation of DNA-templated transcription"/>
    <property type="evidence" value="ECO:0007669"/>
    <property type="project" value="InterPro"/>
</dbReference>
<evidence type="ECO:0000313" key="6">
    <source>
        <dbReference type="Proteomes" id="UP000298663"/>
    </source>
</evidence>
<evidence type="ECO:0000256" key="2">
    <source>
        <dbReference type="ARBA" id="ARBA00023015"/>
    </source>
</evidence>
<keyword evidence="6" id="KW-1185">Reference proteome</keyword>
<keyword evidence="2" id="KW-0805">Transcription regulation</keyword>
<dbReference type="GO" id="GO:0030015">
    <property type="term" value="C:CCR4-NOT core complex"/>
    <property type="evidence" value="ECO:0007669"/>
    <property type="project" value="InterPro"/>
</dbReference>
<evidence type="ECO:0000313" key="5">
    <source>
        <dbReference type="EMBL" id="TKR62283.1"/>
    </source>
</evidence>
<gene>
    <name evidence="5" type="ORF">L596_026268</name>
</gene>
<dbReference type="PANTHER" id="PTHR23326">
    <property type="entry name" value="CCR4 NOT-RELATED"/>
    <property type="match status" value="1"/>
</dbReference>
<dbReference type="Proteomes" id="UP000298663">
    <property type="component" value="Unassembled WGS sequence"/>
</dbReference>
<dbReference type="OrthoDB" id="25391at2759"/>
<dbReference type="InterPro" id="IPR040168">
    <property type="entry name" value="Not2/3/5"/>
</dbReference>
<accession>A0A4U5M1U9</accession>
<feature type="domain" description="NOT2/NOT3/NOT5 C-terminal" evidence="4">
    <location>
        <begin position="39"/>
        <end position="128"/>
    </location>
</feature>
<organism evidence="5 6">
    <name type="scientific">Steinernema carpocapsae</name>
    <name type="common">Entomopathogenic nematode</name>
    <dbReference type="NCBI Taxonomy" id="34508"/>
    <lineage>
        <taxon>Eukaryota</taxon>
        <taxon>Metazoa</taxon>
        <taxon>Ecdysozoa</taxon>
        <taxon>Nematoda</taxon>
        <taxon>Chromadorea</taxon>
        <taxon>Rhabditida</taxon>
        <taxon>Tylenchina</taxon>
        <taxon>Panagrolaimomorpha</taxon>
        <taxon>Strongyloidoidea</taxon>
        <taxon>Steinernematidae</taxon>
        <taxon>Steinernema</taxon>
    </lineage>
</organism>
<reference evidence="5 6" key="1">
    <citation type="journal article" date="2015" name="Genome Biol.">
        <title>Comparative genomics of Steinernema reveals deeply conserved gene regulatory networks.</title>
        <authorList>
            <person name="Dillman A.R."/>
            <person name="Macchietto M."/>
            <person name="Porter C.F."/>
            <person name="Rogers A."/>
            <person name="Williams B."/>
            <person name="Antoshechkin I."/>
            <person name="Lee M.M."/>
            <person name="Goodwin Z."/>
            <person name="Lu X."/>
            <person name="Lewis E.E."/>
            <person name="Goodrich-Blair H."/>
            <person name="Stock S.P."/>
            <person name="Adams B.J."/>
            <person name="Sternberg P.W."/>
            <person name="Mortazavi A."/>
        </authorList>
    </citation>
    <scope>NUCLEOTIDE SEQUENCE [LARGE SCALE GENOMIC DNA]</scope>
    <source>
        <strain evidence="5 6">ALL</strain>
    </source>
</reference>
<proteinExistence type="inferred from homology"/>
<reference evidence="5 6" key="2">
    <citation type="journal article" date="2019" name="G3 (Bethesda)">
        <title>Hybrid Assembly of the Genome of the Entomopathogenic Nematode Steinernema carpocapsae Identifies the X-Chromosome.</title>
        <authorList>
            <person name="Serra L."/>
            <person name="Macchietto M."/>
            <person name="Macias-Munoz A."/>
            <person name="McGill C.J."/>
            <person name="Rodriguez I.M."/>
            <person name="Rodriguez B."/>
            <person name="Murad R."/>
            <person name="Mortazavi A."/>
        </authorList>
    </citation>
    <scope>NUCLEOTIDE SEQUENCE [LARGE SCALE GENOMIC DNA]</scope>
    <source>
        <strain evidence="5 6">ALL</strain>
    </source>
</reference>
<sequence>MQIPIDYRKSLSTSFESGMINMLINSANDAKVKDPKYCTFGGPFTGNHRRMHDIPCGVPEAYRVSVLSKLPDPTGKINTLATFKETRYSDEVLFHMFYNFCGESYQIVASMELYRRGWRYHMQQNLWLG</sequence>
<evidence type="ECO:0000256" key="1">
    <source>
        <dbReference type="ARBA" id="ARBA00007682"/>
    </source>
</evidence>
<dbReference type="InterPro" id="IPR038635">
    <property type="entry name" value="CCR4-NOT_su2/3/5_C_sf"/>
</dbReference>
<dbReference type="Pfam" id="PF04153">
    <property type="entry name" value="NOT2_3_5_C"/>
    <property type="match status" value="1"/>
</dbReference>
<comment type="similarity">
    <text evidence="1">Belongs to the CNOT2/3/5 family.</text>
</comment>
<comment type="caution">
    <text evidence="5">The sequence shown here is derived from an EMBL/GenBank/DDBJ whole genome shotgun (WGS) entry which is preliminary data.</text>
</comment>
<protein>
    <recommendedName>
        <fullName evidence="4">NOT2/NOT3/NOT5 C-terminal domain-containing protein</fullName>
    </recommendedName>
</protein>
<dbReference type="Gene3D" id="2.30.30.1020">
    <property type="entry name" value="CCR4-NOT complex subunit 2/3/5, C-terminal domain"/>
    <property type="match status" value="1"/>
</dbReference>
<name>A0A4U5M1U9_STECR</name>
<keyword evidence="3" id="KW-0804">Transcription</keyword>
<dbReference type="AlphaFoldDB" id="A0A4U5M1U9"/>
<dbReference type="EMBL" id="AZBU02000010">
    <property type="protein sequence ID" value="TKR62283.1"/>
    <property type="molecule type" value="Genomic_DNA"/>
</dbReference>
<dbReference type="InterPro" id="IPR007282">
    <property type="entry name" value="NOT2/3/5_C"/>
</dbReference>
<dbReference type="GO" id="GO:2000036">
    <property type="term" value="P:regulation of stem cell population maintenance"/>
    <property type="evidence" value="ECO:0007669"/>
    <property type="project" value="UniProtKB-ARBA"/>
</dbReference>
<dbReference type="STRING" id="34508.A0A4U5M1U9"/>
<evidence type="ECO:0000256" key="3">
    <source>
        <dbReference type="ARBA" id="ARBA00023163"/>
    </source>
</evidence>
<evidence type="ECO:0000259" key="4">
    <source>
        <dbReference type="Pfam" id="PF04153"/>
    </source>
</evidence>